<sequence>MANENVTAPAPTRSDNQILPFNAWVPIRKSNYVLNLQKKQRNPIFQIFVDILQSTNFFRAFTASAYVPAIYIQQEALEITPIDQAHQIESPPSGDAIMDFVNELGYPGEIHFVSRMVVNNLYQPWKAILSMINQCLTCKTFGSGSLFHLVKEDHKLGNLKFIPKGKVDEVFGMRFPRELITDNIRNVPYYNAYLEMVSKHDHKITAKGRGKKKSTSKANQSKKPATTKKSKPMSSKQSKLAPTMKPKVAQEKPSEPSPTKHPKRGKMSLESFQAYGQAFVGRVAFCEPAASELQTPKKKSTINQYIFQRHIPATQVVTTGPSTQPEDDTSTNMVRESPSPADAETGANVELSVSEADTKILSVGEELQQGEEVSKTVTLEERTIELDEGQDGSDPS</sequence>
<keyword evidence="3" id="KW-1185">Reference proteome</keyword>
<dbReference type="Proteomes" id="UP001151760">
    <property type="component" value="Unassembled WGS sequence"/>
</dbReference>
<feature type="region of interest" description="Disordered" evidence="1">
    <location>
        <begin position="367"/>
        <end position="396"/>
    </location>
</feature>
<feature type="compositionally biased region" description="Basic residues" evidence="1">
    <location>
        <begin position="203"/>
        <end position="215"/>
    </location>
</feature>
<name>A0ABQ5DS84_9ASTR</name>
<organism evidence="2 3">
    <name type="scientific">Tanacetum coccineum</name>
    <dbReference type="NCBI Taxonomy" id="301880"/>
    <lineage>
        <taxon>Eukaryota</taxon>
        <taxon>Viridiplantae</taxon>
        <taxon>Streptophyta</taxon>
        <taxon>Embryophyta</taxon>
        <taxon>Tracheophyta</taxon>
        <taxon>Spermatophyta</taxon>
        <taxon>Magnoliopsida</taxon>
        <taxon>eudicotyledons</taxon>
        <taxon>Gunneridae</taxon>
        <taxon>Pentapetalae</taxon>
        <taxon>asterids</taxon>
        <taxon>campanulids</taxon>
        <taxon>Asterales</taxon>
        <taxon>Asteraceae</taxon>
        <taxon>Asteroideae</taxon>
        <taxon>Anthemideae</taxon>
        <taxon>Anthemidinae</taxon>
        <taxon>Tanacetum</taxon>
    </lineage>
</organism>
<feature type="compositionally biased region" description="Polar residues" evidence="1">
    <location>
        <begin position="315"/>
        <end position="334"/>
    </location>
</feature>
<feature type="compositionally biased region" description="Acidic residues" evidence="1">
    <location>
        <begin position="386"/>
        <end position="396"/>
    </location>
</feature>
<dbReference type="EMBL" id="BQNB010015544">
    <property type="protein sequence ID" value="GJT41237.1"/>
    <property type="molecule type" value="Genomic_DNA"/>
</dbReference>
<protein>
    <recommendedName>
        <fullName evidence="4">Integrase zinc-binding domain-containing protein</fullName>
    </recommendedName>
</protein>
<feature type="region of interest" description="Disordered" evidence="1">
    <location>
        <begin position="203"/>
        <end position="265"/>
    </location>
</feature>
<evidence type="ECO:0000313" key="3">
    <source>
        <dbReference type="Proteomes" id="UP001151760"/>
    </source>
</evidence>
<gene>
    <name evidence="2" type="ORF">Tco_0941102</name>
</gene>
<evidence type="ECO:0000313" key="2">
    <source>
        <dbReference type="EMBL" id="GJT41237.1"/>
    </source>
</evidence>
<evidence type="ECO:0008006" key="4">
    <source>
        <dbReference type="Google" id="ProtNLM"/>
    </source>
</evidence>
<proteinExistence type="predicted"/>
<feature type="region of interest" description="Disordered" evidence="1">
    <location>
        <begin position="313"/>
        <end position="348"/>
    </location>
</feature>
<accession>A0ABQ5DS84</accession>
<evidence type="ECO:0000256" key="1">
    <source>
        <dbReference type="SAM" id="MobiDB-lite"/>
    </source>
</evidence>
<reference evidence="2" key="2">
    <citation type="submission" date="2022-01" db="EMBL/GenBank/DDBJ databases">
        <authorList>
            <person name="Yamashiro T."/>
            <person name="Shiraishi A."/>
            <person name="Satake H."/>
            <person name="Nakayama K."/>
        </authorList>
    </citation>
    <scope>NUCLEOTIDE SEQUENCE</scope>
</reference>
<feature type="compositionally biased region" description="Basic and acidic residues" evidence="1">
    <location>
        <begin position="372"/>
        <end position="385"/>
    </location>
</feature>
<reference evidence="2" key="1">
    <citation type="journal article" date="2022" name="Int. J. Mol. Sci.">
        <title>Draft Genome of Tanacetum Coccineum: Genomic Comparison of Closely Related Tanacetum-Family Plants.</title>
        <authorList>
            <person name="Yamashiro T."/>
            <person name="Shiraishi A."/>
            <person name="Nakayama K."/>
            <person name="Satake H."/>
        </authorList>
    </citation>
    <scope>NUCLEOTIDE SEQUENCE</scope>
</reference>
<comment type="caution">
    <text evidence="2">The sequence shown here is derived from an EMBL/GenBank/DDBJ whole genome shotgun (WGS) entry which is preliminary data.</text>
</comment>